<proteinExistence type="predicted"/>
<feature type="compositionally biased region" description="Basic and acidic residues" evidence="1">
    <location>
        <begin position="12"/>
        <end position="27"/>
    </location>
</feature>
<protein>
    <submittedName>
        <fullName evidence="2">Uncharacterized protein</fullName>
    </submittedName>
</protein>
<reference evidence="2 3" key="1">
    <citation type="journal article" date="2019" name="Nat. Ecol. Evol.">
        <title>Megaphylogeny resolves global patterns of mushroom evolution.</title>
        <authorList>
            <person name="Varga T."/>
            <person name="Krizsan K."/>
            <person name="Foldi C."/>
            <person name="Dima B."/>
            <person name="Sanchez-Garcia M."/>
            <person name="Sanchez-Ramirez S."/>
            <person name="Szollosi G.J."/>
            <person name="Szarkandi J.G."/>
            <person name="Papp V."/>
            <person name="Albert L."/>
            <person name="Andreopoulos W."/>
            <person name="Angelini C."/>
            <person name="Antonin V."/>
            <person name="Barry K.W."/>
            <person name="Bougher N.L."/>
            <person name="Buchanan P."/>
            <person name="Buyck B."/>
            <person name="Bense V."/>
            <person name="Catcheside P."/>
            <person name="Chovatia M."/>
            <person name="Cooper J."/>
            <person name="Damon W."/>
            <person name="Desjardin D."/>
            <person name="Finy P."/>
            <person name="Geml J."/>
            <person name="Haridas S."/>
            <person name="Hughes K."/>
            <person name="Justo A."/>
            <person name="Karasinski D."/>
            <person name="Kautmanova I."/>
            <person name="Kiss B."/>
            <person name="Kocsube S."/>
            <person name="Kotiranta H."/>
            <person name="LaButti K.M."/>
            <person name="Lechner B.E."/>
            <person name="Liimatainen K."/>
            <person name="Lipzen A."/>
            <person name="Lukacs Z."/>
            <person name="Mihaltcheva S."/>
            <person name="Morgado L.N."/>
            <person name="Niskanen T."/>
            <person name="Noordeloos M.E."/>
            <person name="Ohm R.A."/>
            <person name="Ortiz-Santana B."/>
            <person name="Ovrebo C."/>
            <person name="Racz N."/>
            <person name="Riley R."/>
            <person name="Savchenko A."/>
            <person name="Shiryaev A."/>
            <person name="Soop K."/>
            <person name="Spirin V."/>
            <person name="Szebenyi C."/>
            <person name="Tomsovsky M."/>
            <person name="Tulloss R.E."/>
            <person name="Uehling J."/>
            <person name="Grigoriev I.V."/>
            <person name="Vagvolgyi C."/>
            <person name="Papp T."/>
            <person name="Martin F.M."/>
            <person name="Miettinen O."/>
            <person name="Hibbett D.S."/>
            <person name="Nagy L.G."/>
        </authorList>
    </citation>
    <scope>NUCLEOTIDE SEQUENCE [LARGE SCALE GENOMIC DNA]</scope>
    <source>
        <strain evidence="2 3">HHB13444</strain>
    </source>
</reference>
<sequence>MSGAFGGLRSDGGSRRPSRERSSISDARWEAEEGRRVRVRIGGVCERALGSSEVAATVVDVYGPRGTRTMRYCYAHLRSRCCLQSYKGPLVSYRDSSVSVIVILETSYNYSRNSLELARLPSTSCVSPSAELEHQSVKHCGNHCQPKPCYPPWNPSFGNSGRTLNFDRSIPPSRSQSVRPQKSPAHASRAGSPARGFCTCSSPGRWGARRIFERAVPQFCARRCLDDPPAVISMGNERR</sequence>
<name>A0A5C3NV59_9APHY</name>
<dbReference type="InParanoid" id="A0A5C3NV59"/>
<feature type="region of interest" description="Disordered" evidence="1">
    <location>
        <begin position="164"/>
        <end position="195"/>
    </location>
</feature>
<organism evidence="2 3">
    <name type="scientific">Polyporus arcularius HHB13444</name>
    <dbReference type="NCBI Taxonomy" id="1314778"/>
    <lineage>
        <taxon>Eukaryota</taxon>
        <taxon>Fungi</taxon>
        <taxon>Dikarya</taxon>
        <taxon>Basidiomycota</taxon>
        <taxon>Agaricomycotina</taxon>
        <taxon>Agaricomycetes</taxon>
        <taxon>Polyporales</taxon>
        <taxon>Polyporaceae</taxon>
        <taxon>Polyporus</taxon>
    </lineage>
</organism>
<evidence type="ECO:0000256" key="1">
    <source>
        <dbReference type="SAM" id="MobiDB-lite"/>
    </source>
</evidence>
<feature type="compositionally biased region" description="Gly residues" evidence="1">
    <location>
        <begin position="1"/>
        <end position="10"/>
    </location>
</feature>
<dbReference type="AlphaFoldDB" id="A0A5C3NV59"/>
<keyword evidence="3" id="KW-1185">Reference proteome</keyword>
<dbReference type="Proteomes" id="UP000308197">
    <property type="component" value="Unassembled WGS sequence"/>
</dbReference>
<evidence type="ECO:0000313" key="2">
    <source>
        <dbReference type="EMBL" id="TFK81346.1"/>
    </source>
</evidence>
<dbReference type="EMBL" id="ML211617">
    <property type="protein sequence ID" value="TFK81346.1"/>
    <property type="molecule type" value="Genomic_DNA"/>
</dbReference>
<accession>A0A5C3NV59</accession>
<gene>
    <name evidence="2" type="ORF">K466DRAFT_342011</name>
</gene>
<feature type="region of interest" description="Disordered" evidence="1">
    <location>
        <begin position="1"/>
        <end position="27"/>
    </location>
</feature>
<evidence type="ECO:0000313" key="3">
    <source>
        <dbReference type="Proteomes" id="UP000308197"/>
    </source>
</evidence>